<dbReference type="EC" id="2.3.-.-" evidence="3"/>
<evidence type="ECO:0000259" key="2">
    <source>
        <dbReference type="Pfam" id="PF01757"/>
    </source>
</evidence>
<feature type="domain" description="Acyltransferase 3" evidence="2">
    <location>
        <begin position="10"/>
        <end position="335"/>
    </location>
</feature>
<feature type="transmembrane region" description="Helical" evidence="1">
    <location>
        <begin position="221"/>
        <end position="241"/>
    </location>
</feature>
<protein>
    <submittedName>
        <fullName evidence="3">Acyltransferase</fullName>
        <ecNumber evidence="3">2.3.-.-</ecNumber>
    </submittedName>
</protein>
<feature type="transmembrane region" description="Helical" evidence="1">
    <location>
        <begin position="12"/>
        <end position="32"/>
    </location>
</feature>
<feature type="transmembrane region" description="Helical" evidence="1">
    <location>
        <begin position="52"/>
        <end position="74"/>
    </location>
</feature>
<dbReference type="GO" id="GO:0009103">
    <property type="term" value="P:lipopolysaccharide biosynthetic process"/>
    <property type="evidence" value="ECO:0007669"/>
    <property type="project" value="TreeGrafter"/>
</dbReference>
<organism evidence="3">
    <name type="scientific">Alsobacter sp. KACC 23698</name>
    <dbReference type="NCBI Taxonomy" id="3149229"/>
    <lineage>
        <taxon>Bacteria</taxon>
        <taxon>Pseudomonadati</taxon>
        <taxon>Pseudomonadota</taxon>
        <taxon>Alphaproteobacteria</taxon>
        <taxon>Hyphomicrobiales</taxon>
        <taxon>Alsobacteraceae</taxon>
        <taxon>Alsobacter</taxon>
    </lineage>
</organism>
<reference evidence="3" key="1">
    <citation type="submission" date="2024-05" db="EMBL/GenBank/DDBJ databases">
        <authorList>
            <person name="Kim S."/>
            <person name="Heo J."/>
            <person name="Choi H."/>
            <person name="Choi Y."/>
            <person name="Kwon S.-W."/>
            <person name="Kim Y."/>
        </authorList>
    </citation>
    <scope>NUCLEOTIDE SEQUENCE</scope>
    <source>
        <strain evidence="3">KACC 23698</strain>
    </source>
</reference>
<evidence type="ECO:0000313" key="3">
    <source>
        <dbReference type="EMBL" id="XBO40404.1"/>
    </source>
</evidence>
<dbReference type="AlphaFoldDB" id="A0AAU7JKB1"/>
<feature type="transmembrane region" description="Helical" evidence="1">
    <location>
        <begin position="135"/>
        <end position="155"/>
    </location>
</feature>
<feature type="transmembrane region" description="Helical" evidence="1">
    <location>
        <begin position="162"/>
        <end position="181"/>
    </location>
</feature>
<keyword evidence="1" id="KW-0472">Membrane</keyword>
<dbReference type="Pfam" id="PF01757">
    <property type="entry name" value="Acyl_transf_3"/>
    <property type="match status" value="1"/>
</dbReference>
<dbReference type="PANTHER" id="PTHR23028">
    <property type="entry name" value="ACETYLTRANSFERASE"/>
    <property type="match status" value="1"/>
</dbReference>
<evidence type="ECO:0000256" key="1">
    <source>
        <dbReference type="SAM" id="Phobius"/>
    </source>
</evidence>
<sequence>MHSRNVAYIPEIDHLRLLAALLVFFFHFFHFYTNDWRPWPHLALFGLITDGYTGVSLFFVLSGYIFMTIALAGGAIDYRSFLRNRLLRIAPLFLVVFVVAASIGRDRFRATDLLSVFVTNVGDPPTSWHFATGPAWSISVEFAFYLAFPFLAQFAKTQGVRYLARLIVILLVVKLAAYHAADNSRLMLYSTLVGRFDQFLIGMAAAMLAGAHRAFIVRRRWILMPLATLLVVAGGAAQARWVSFLAPEPKQAMGVAVGTIEAVLWGFFIVAYVGLRPAWPARVAALLRAGGEMSFSFYMWHALIIYAAFKTLGPLGGVSRPALIGDCALVLAFTAAFARLSYTTIEAPFLTLRRRYTAKALAPSRERARP</sequence>
<accession>A0AAU7JKB1</accession>
<name>A0AAU7JKB1_9HYPH</name>
<keyword evidence="3" id="KW-0012">Acyltransferase</keyword>
<keyword evidence="1" id="KW-1133">Transmembrane helix</keyword>
<dbReference type="RefSeq" id="WP_406857264.1">
    <property type="nucleotide sequence ID" value="NZ_CP157484.1"/>
</dbReference>
<proteinExistence type="predicted"/>
<keyword evidence="3" id="KW-0808">Transferase</keyword>
<dbReference type="InterPro" id="IPR050879">
    <property type="entry name" value="Acyltransferase_3"/>
</dbReference>
<feature type="transmembrane region" description="Helical" evidence="1">
    <location>
        <begin position="253"/>
        <end position="273"/>
    </location>
</feature>
<keyword evidence="1" id="KW-0812">Transmembrane</keyword>
<dbReference type="GO" id="GO:0016747">
    <property type="term" value="F:acyltransferase activity, transferring groups other than amino-acyl groups"/>
    <property type="evidence" value="ECO:0007669"/>
    <property type="project" value="InterPro"/>
</dbReference>
<feature type="transmembrane region" description="Helical" evidence="1">
    <location>
        <begin position="86"/>
        <end position="104"/>
    </location>
</feature>
<gene>
    <name evidence="3" type="ORF">ABEG18_06440</name>
</gene>
<dbReference type="GO" id="GO:0016020">
    <property type="term" value="C:membrane"/>
    <property type="evidence" value="ECO:0007669"/>
    <property type="project" value="TreeGrafter"/>
</dbReference>
<feature type="transmembrane region" description="Helical" evidence="1">
    <location>
        <begin position="321"/>
        <end position="345"/>
    </location>
</feature>
<dbReference type="EMBL" id="CP157484">
    <property type="protein sequence ID" value="XBO40404.1"/>
    <property type="molecule type" value="Genomic_DNA"/>
</dbReference>
<dbReference type="InterPro" id="IPR002656">
    <property type="entry name" value="Acyl_transf_3_dom"/>
</dbReference>
<dbReference type="PANTHER" id="PTHR23028:SF53">
    <property type="entry name" value="ACYL_TRANSF_3 DOMAIN-CONTAINING PROTEIN"/>
    <property type="match status" value="1"/>
</dbReference>
<feature type="transmembrane region" description="Helical" evidence="1">
    <location>
        <begin position="285"/>
        <end position="309"/>
    </location>
</feature>